<protein>
    <submittedName>
        <fullName evidence="1">Uncharacterized protein</fullName>
    </submittedName>
</protein>
<dbReference type="RefSeq" id="XP_046008287.1">
    <property type="nucleotide sequence ID" value="XM_046155050.1"/>
</dbReference>
<dbReference type="EMBL" id="JAGTJQ010000009">
    <property type="protein sequence ID" value="KAH7024739.1"/>
    <property type="molecule type" value="Genomic_DNA"/>
</dbReference>
<comment type="caution">
    <text evidence="1">The sequence shown here is derived from an EMBL/GenBank/DDBJ whole genome shotgun (WGS) entry which is preliminary data.</text>
</comment>
<dbReference type="GeneID" id="70184596"/>
<accession>A0A9P8XY66</accession>
<reference evidence="1" key="1">
    <citation type="journal article" date="2021" name="Nat. Commun.">
        <title>Genetic determinants of endophytism in the Arabidopsis root mycobiome.</title>
        <authorList>
            <person name="Mesny F."/>
            <person name="Miyauchi S."/>
            <person name="Thiergart T."/>
            <person name="Pickel B."/>
            <person name="Atanasova L."/>
            <person name="Karlsson M."/>
            <person name="Huettel B."/>
            <person name="Barry K.W."/>
            <person name="Haridas S."/>
            <person name="Chen C."/>
            <person name="Bauer D."/>
            <person name="Andreopoulos W."/>
            <person name="Pangilinan J."/>
            <person name="LaButti K."/>
            <person name="Riley R."/>
            <person name="Lipzen A."/>
            <person name="Clum A."/>
            <person name="Drula E."/>
            <person name="Henrissat B."/>
            <person name="Kohler A."/>
            <person name="Grigoriev I.V."/>
            <person name="Martin F.M."/>
            <person name="Hacquard S."/>
        </authorList>
    </citation>
    <scope>NUCLEOTIDE SEQUENCE</scope>
    <source>
        <strain evidence="1">MPI-CAGE-CH-0230</strain>
    </source>
</reference>
<keyword evidence="2" id="KW-1185">Reference proteome</keyword>
<evidence type="ECO:0000313" key="2">
    <source>
        <dbReference type="Proteomes" id="UP000756346"/>
    </source>
</evidence>
<proteinExistence type="predicted"/>
<gene>
    <name evidence="1" type="ORF">B0I36DRAFT_331977</name>
</gene>
<organism evidence="1 2">
    <name type="scientific">Microdochium trichocladiopsis</name>
    <dbReference type="NCBI Taxonomy" id="1682393"/>
    <lineage>
        <taxon>Eukaryota</taxon>
        <taxon>Fungi</taxon>
        <taxon>Dikarya</taxon>
        <taxon>Ascomycota</taxon>
        <taxon>Pezizomycotina</taxon>
        <taxon>Sordariomycetes</taxon>
        <taxon>Xylariomycetidae</taxon>
        <taxon>Xylariales</taxon>
        <taxon>Microdochiaceae</taxon>
        <taxon>Microdochium</taxon>
    </lineage>
</organism>
<evidence type="ECO:0000313" key="1">
    <source>
        <dbReference type="EMBL" id="KAH7024739.1"/>
    </source>
</evidence>
<sequence>MSLTPWGVLIEAPVLASDEDLQHITAVLSSRWVADFRGPLAIDLESASVFDEWAPPDHRVYKRIGLRQVQLPEDAAPRDNLSVYLHNLPRRKIRLVDSASPLGLLAGEGRVTTRTKLPRIWVRLVEEGVKIVSVLPATAWNPELLVLEPSTVDPYKSQRQVMVLSDDEATAAANGDGCAEAGLHVIVLSVRHTGRAAEPYEVGVLMFPVWPGRGSLQDCLKDAQQMEVPPESLCTFYNRPVGPWRPNVASQTSKLGESMIRASLWEDLVFGEKVHVLDIERDRTTA</sequence>
<dbReference type="AlphaFoldDB" id="A0A9P8XY66"/>
<name>A0A9P8XY66_9PEZI</name>
<dbReference type="Proteomes" id="UP000756346">
    <property type="component" value="Unassembled WGS sequence"/>
</dbReference>